<evidence type="ECO:0000256" key="4">
    <source>
        <dbReference type="ARBA" id="ARBA00022679"/>
    </source>
</evidence>
<dbReference type="NCBIfam" id="TIGR00571">
    <property type="entry name" value="dam"/>
    <property type="match status" value="1"/>
</dbReference>
<name>A0AA97FB37_9EURY</name>
<keyword evidence="8" id="KW-1185">Reference proteome</keyword>
<dbReference type="GO" id="GO:0009307">
    <property type="term" value="P:DNA restriction-modification system"/>
    <property type="evidence" value="ECO:0007669"/>
    <property type="project" value="InterPro"/>
</dbReference>
<dbReference type="REBASE" id="766965">
    <property type="entry name" value="M.MspC4ORF2920P"/>
</dbReference>
<dbReference type="GO" id="GO:0043565">
    <property type="term" value="F:sequence-specific DNA binding"/>
    <property type="evidence" value="ECO:0007669"/>
    <property type="project" value="TreeGrafter"/>
</dbReference>
<dbReference type="Gene3D" id="3.40.50.150">
    <property type="entry name" value="Vaccinia Virus protein VP39"/>
    <property type="match status" value="1"/>
</dbReference>
<dbReference type="Proteomes" id="UP001301797">
    <property type="component" value="Chromosome"/>
</dbReference>
<dbReference type="EC" id="2.1.1.72" evidence="2"/>
<dbReference type="InterPro" id="IPR023095">
    <property type="entry name" value="Ade_MeTrfase_dom_2"/>
</dbReference>
<evidence type="ECO:0000256" key="2">
    <source>
        <dbReference type="ARBA" id="ARBA00011900"/>
    </source>
</evidence>
<evidence type="ECO:0000256" key="6">
    <source>
        <dbReference type="ARBA" id="ARBA00047942"/>
    </source>
</evidence>
<evidence type="ECO:0000313" key="7">
    <source>
        <dbReference type="EMBL" id="WOF15714.1"/>
    </source>
</evidence>
<dbReference type="PIRSF" id="PIRSF000398">
    <property type="entry name" value="M_m6A_EcoRV"/>
    <property type="match status" value="1"/>
</dbReference>
<evidence type="ECO:0000256" key="1">
    <source>
        <dbReference type="ARBA" id="ARBA00006594"/>
    </source>
</evidence>
<evidence type="ECO:0000256" key="3">
    <source>
        <dbReference type="ARBA" id="ARBA00022603"/>
    </source>
</evidence>
<keyword evidence="3 7" id="KW-0489">Methyltransferase</keyword>
<keyword evidence="5" id="KW-0949">S-adenosyl-L-methionine</keyword>
<gene>
    <name evidence="7" type="ORF">F1737_02920</name>
</gene>
<dbReference type="Gene3D" id="1.10.1020.10">
    <property type="entry name" value="Adenine-specific Methyltransferase, Domain 2"/>
    <property type="match status" value="1"/>
</dbReference>
<organism evidence="7 8">
    <name type="scientific">Methanochimaera problematica</name>
    <dbReference type="NCBI Taxonomy" id="2609417"/>
    <lineage>
        <taxon>Archaea</taxon>
        <taxon>Methanobacteriati</taxon>
        <taxon>Methanobacteriota</taxon>
        <taxon>Stenosarchaea group</taxon>
        <taxon>Methanomicrobia</taxon>
        <taxon>Methanomicrobiales</taxon>
        <taxon>Methanomicrobiaceae</taxon>
        <taxon>Methanochimaera</taxon>
    </lineage>
</organism>
<dbReference type="GO" id="GO:0009007">
    <property type="term" value="F:site-specific DNA-methyltransferase (adenine-specific) activity"/>
    <property type="evidence" value="ECO:0007669"/>
    <property type="project" value="UniProtKB-EC"/>
</dbReference>
<sequence length="275" mass="31865">MLKPVVKWAGGKRQLIDEIFLRIPEKWNTYYEPFIGGGAVFIHLYNENLIQNAVINDINRELVNLYLTIQENHCDLSMELKSEDFKNDSEVFYNLRDEFNMILGDESQKIRRAALFIYLNRHCFNGLWRENKSGLFNVPFGRYKSPKLPDEEFILSFGKMLERTKIKNEGFESSVAGAKEGDFVYFDPPYMPVSKTADFTSYSSSGFCYNDQKRLSLLFRELSDNGVNVMLSNSNNPEIHQLYSGYNIHVVEARRNINSNPDKRLGASEVIVTNY</sequence>
<dbReference type="PANTHER" id="PTHR30481:SF3">
    <property type="entry name" value="DNA ADENINE METHYLASE"/>
    <property type="match status" value="1"/>
</dbReference>
<dbReference type="GO" id="GO:1904047">
    <property type="term" value="F:S-adenosyl-L-methionine binding"/>
    <property type="evidence" value="ECO:0007669"/>
    <property type="project" value="TreeGrafter"/>
</dbReference>
<dbReference type="InterPro" id="IPR012263">
    <property type="entry name" value="M_m6A_EcoRV"/>
</dbReference>
<dbReference type="InterPro" id="IPR002052">
    <property type="entry name" value="DNA_methylase_N6_adenine_CS"/>
</dbReference>
<dbReference type="KEGG" id="mefw:F1737_02920"/>
<comment type="similarity">
    <text evidence="1">Belongs to the N(4)/N(6)-methyltransferase family.</text>
</comment>
<dbReference type="PANTHER" id="PTHR30481">
    <property type="entry name" value="DNA ADENINE METHYLASE"/>
    <property type="match status" value="1"/>
</dbReference>
<dbReference type="GO" id="GO:0032259">
    <property type="term" value="P:methylation"/>
    <property type="evidence" value="ECO:0007669"/>
    <property type="project" value="UniProtKB-KW"/>
</dbReference>
<dbReference type="EMBL" id="CP043875">
    <property type="protein sequence ID" value="WOF15714.1"/>
    <property type="molecule type" value="Genomic_DNA"/>
</dbReference>
<dbReference type="PROSITE" id="PS00092">
    <property type="entry name" value="N6_MTASE"/>
    <property type="match status" value="1"/>
</dbReference>
<comment type="catalytic activity">
    <reaction evidence="6">
        <text>a 2'-deoxyadenosine in DNA + S-adenosyl-L-methionine = an N(6)-methyl-2'-deoxyadenosine in DNA + S-adenosyl-L-homocysteine + H(+)</text>
        <dbReference type="Rhea" id="RHEA:15197"/>
        <dbReference type="Rhea" id="RHEA-COMP:12418"/>
        <dbReference type="Rhea" id="RHEA-COMP:12419"/>
        <dbReference type="ChEBI" id="CHEBI:15378"/>
        <dbReference type="ChEBI" id="CHEBI:57856"/>
        <dbReference type="ChEBI" id="CHEBI:59789"/>
        <dbReference type="ChEBI" id="CHEBI:90615"/>
        <dbReference type="ChEBI" id="CHEBI:90616"/>
        <dbReference type="EC" id="2.1.1.72"/>
    </reaction>
</comment>
<dbReference type="PRINTS" id="PR00505">
    <property type="entry name" value="D12N6MTFRASE"/>
</dbReference>
<evidence type="ECO:0000313" key="8">
    <source>
        <dbReference type="Proteomes" id="UP001301797"/>
    </source>
</evidence>
<reference evidence="7 8" key="1">
    <citation type="submission" date="2019-09" db="EMBL/GenBank/DDBJ databases">
        <title>The complete genome of Methanoplanus sp. FWC-SCC4.</title>
        <authorList>
            <person name="Chen S.-C."/>
            <person name="Zhou Y.-Z."/>
            <person name="Lai M.-C."/>
        </authorList>
    </citation>
    <scope>NUCLEOTIDE SEQUENCE [LARGE SCALE GENOMIC DNA]</scope>
    <source>
        <strain evidence="7 8">FWC-SCC4</strain>
    </source>
</reference>
<evidence type="ECO:0000256" key="5">
    <source>
        <dbReference type="ARBA" id="ARBA00022691"/>
    </source>
</evidence>
<dbReference type="RefSeq" id="WP_317137288.1">
    <property type="nucleotide sequence ID" value="NZ_CP043875.1"/>
</dbReference>
<protein>
    <recommendedName>
        <fullName evidence="2">site-specific DNA-methyltransferase (adenine-specific)</fullName>
        <ecNumber evidence="2">2.1.1.72</ecNumber>
    </recommendedName>
</protein>
<dbReference type="GO" id="GO:0006298">
    <property type="term" value="P:mismatch repair"/>
    <property type="evidence" value="ECO:0007669"/>
    <property type="project" value="TreeGrafter"/>
</dbReference>
<dbReference type="InterPro" id="IPR029063">
    <property type="entry name" value="SAM-dependent_MTases_sf"/>
</dbReference>
<dbReference type="AlphaFoldDB" id="A0AA97FB37"/>
<dbReference type="SUPFAM" id="SSF53335">
    <property type="entry name" value="S-adenosyl-L-methionine-dependent methyltransferases"/>
    <property type="match status" value="1"/>
</dbReference>
<keyword evidence="4" id="KW-0808">Transferase</keyword>
<proteinExistence type="inferred from homology"/>
<dbReference type="GeneID" id="85229087"/>
<dbReference type="InterPro" id="IPR012327">
    <property type="entry name" value="MeTrfase_D12"/>
</dbReference>
<dbReference type="Pfam" id="PF02086">
    <property type="entry name" value="MethyltransfD12"/>
    <property type="match status" value="1"/>
</dbReference>
<accession>A0AA97FB37</accession>